<reference evidence="2" key="1">
    <citation type="submission" date="2022-06" db="EMBL/GenBank/DDBJ databases">
        <authorList>
            <person name="Dietemann V."/>
            <person name="Ory F."/>
            <person name="Dainat B."/>
            <person name="Oberhansli S."/>
        </authorList>
    </citation>
    <scope>NUCLEOTIDE SEQUENCE</scope>
    <source>
        <strain evidence="2">Ena-SAMPLE-TAB-26-04-2022-14:26:32:270-5432</strain>
    </source>
</reference>
<keyword evidence="3" id="KW-1185">Reference proteome</keyword>
<evidence type="ECO:0000313" key="2">
    <source>
        <dbReference type="EMBL" id="CAH8249085.1"/>
    </source>
</evidence>
<comment type="caution">
    <text evidence="2">The sequence shown here is derived from an EMBL/GenBank/DDBJ whole genome shotgun (WGS) entry which is preliminary data.</text>
</comment>
<sequence length="76" mass="7702">MSSAKRSVVPTSRALSIRGSPAHSPLPAARPASSSIASMPPSDHPATCHGPSGSCRRGARTASRRSSAVSHPAKDT</sequence>
<accession>A0ABM9GCX1</accession>
<gene>
    <name evidence="2" type="ORF">WJ0W_006272</name>
</gene>
<evidence type="ECO:0000256" key="1">
    <source>
        <dbReference type="SAM" id="MobiDB-lite"/>
    </source>
</evidence>
<proteinExistence type="predicted"/>
<name>A0ABM9GCX1_9BACL</name>
<protein>
    <submittedName>
        <fullName evidence="2">Uncharacterized protein</fullName>
    </submittedName>
</protein>
<feature type="region of interest" description="Disordered" evidence="1">
    <location>
        <begin position="1"/>
        <end position="76"/>
    </location>
</feature>
<feature type="compositionally biased region" description="Polar residues" evidence="1">
    <location>
        <begin position="1"/>
        <end position="14"/>
    </location>
</feature>
<dbReference type="Proteomes" id="UP001154322">
    <property type="component" value="Unassembled WGS sequence"/>
</dbReference>
<evidence type="ECO:0000313" key="3">
    <source>
        <dbReference type="Proteomes" id="UP001154322"/>
    </source>
</evidence>
<dbReference type="EMBL" id="CALYLO010000014">
    <property type="protein sequence ID" value="CAH8249085.1"/>
    <property type="molecule type" value="Genomic_DNA"/>
</dbReference>
<feature type="compositionally biased region" description="Low complexity" evidence="1">
    <location>
        <begin position="20"/>
        <end position="41"/>
    </location>
</feature>
<organism evidence="2 3">
    <name type="scientific">Paenibacillus melissococcoides</name>
    <dbReference type="NCBI Taxonomy" id="2912268"/>
    <lineage>
        <taxon>Bacteria</taxon>
        <taxon>Bacillati</taxon>
        <taxon>Bacillota</taxon>
        <taxon>Bacilli</taxon>
        <taxon>Bacillales</taxon>
        <taxon>Paenibacillaceae</taxon>
        <taxon>Paenibacillus</taxon>
    </lineage>
</organism>